<accession>A0A561SWQ9</accession>
<dbReference type="AlphaFoldDB" id="A0A561SWQ9"/>
<reference evidence="1 2" key="1">
    <citation type="submission" date="2019-06" db="EMBL/GenBank/DDBJ databases">
        <title>Sequencing the genomes of 1000 actinobacteria strains.</title>
        <authorList>
            <person name="Klenk H.-P."/>
        </authorList>
    </citation>
    <scope>NUCLEOTIDE SEQUENCE [LARGE SCALE GENOMIC DNA]</scope>
    <source>
        <strain evidence="1 2">DSM 45671</strain>
    </source>
</reference>
<dbReference type="Proteomes" id="UP000321261">
    <property type="component" value="Unassembled WGS sequence"/>
</dbReference>
<protein>
    <submittedName>
        <fullName evidence="1">Uncharacterized protein</fullName>
    </submittedName>
</protein>
<evidence type="ECO:0000313" key="1">
    <source>
        <dbReference type="EMBL" id="TWF79298.1"/>
    </source>
</evidence>
<name>A0A561SWQ9_9PSEU</name>
<evidence type="ECO:0000313" key="2">
    <source>
        <dbReference type="Proteomes" id="UP000321261"/>
    </source>
</evidence>
<dbReference type="RefSeq" id="WP_147258180.1">
    <property type="nucleotide sequence ID" value="NZ_VIWU01000001.1"/>
</dbReference>
<keyword evidence="2" id="KW-1185">Reference proteome</keyword>
<dbReference type="EMBL" id="VIWU01000001">
    <property type="protein sequence ID" value="TWF79298.1"/>
    <property type="molecule type" value="Genomic_DNA"/>
</dbReference>
<gene>
    <name evidence="1" type="ORF">FHX44_115231</name>
</gene>
<dbReference type="OrthoDB" id="68692at2"/>
<proteinExistence type="predicted"/>
<organism evidence="1 2">
    <name type="scientific">Pseudonocardia hierapolitana</name>
    <dbReference type="NCBI Taxonomy" id="1128676"/>
    <lineage>
        <taxon>Bacteria</taxon>
        <taxon>Bacillati</taxon>
        <taxon>Actinomycetota</taxon>
        <taxon>Actinomycetes</taxon>
        <taxon>Pseudonocardiales</taxon>
        <taxon>Pseudonocardiaceae</taxon>
        <taxon>Pseudonocardia</taxon>
    </lineage>
</organism>
<sequence length="120" mass="12588">MSRTEVRRDDGELIGFVEPAPDGGGWRALAVFGAELATAPDRDSAIAEVRAAGLGVLAERWWYRDGEEWLPAAILEAAPGRVVAVVGDAAQFVGVIGNPDVAIPLTLTGPDAAALRRRAV</sequence>
<comment type="caution">
    <text evidence="1">The sequence shown here is derived from an EMBL/GenBank/DDBJ whole genome shotgun (WGS) entry which is preliminary data.</text>
</comment>